<dbReference type="EMBL" id="JASCZI010000318">
    <property type="protein sequence ID" value="MED6111016.1"/>
    <property type="molecule type" value="Genomic_DNA"/>
</dbReference>
<sequence length="151" mass="16073">MGRSFSIVSLRSFTLPSSLSALFFAGTLLHCAVADLTAPPSRFPFSLPSSFPPPQPHRVVTTSSVSMFTSCSSSSRDPGCRFLIPPCLLGIRDFVPAVVAVVTGVFSRPPTTASSWHRPLPLLYCFASCLASCLASALAPLPSLCRRCCPH</sequence>
<evidence type="ECO:0000313" key="1">
    <source>
        <dbReference type="EMBL" id="MED6111016.1"/>
    </source>
</evidence>
<dbReference type="Proteomes" id="UP001341840">
    <property type="component" value="Unassembled WGS sequence"/>
</dbReference>
<evidence type="ECO:0008006" key="3">
    <source>
        <dbReference type="Google" id="ProtNLM"/>
    </source>
</evidence>
<accession>A0ABU6QGE3</accession>
<proteinExistence type="predicted"/>
<reference evidence="1 2" key="1">
    <citation type="journal article" date="2023" name="Plants (Basel)">
        <title>Bridging the Gap: Combining Genomics and Transcriptomics Approaches to Understand Stylosanthes scabra, an Orphan Legume from the Brazilian Caatinga.</title>
        <authorList>
            <person name="Ferreira-Neto J.R.C."/>
            <person name="da Silva M.D."/>
            <person name="Binneck E."/>
            <person name="de Melo N.F."/>
            <person name="da Silva R.H."/>
            <person name="de Melo A.L.T.M."/>
            <person name="Pandolfi V."/>
            <person name="Bustamante F.O."/>
            <person name="Brasileiro-Vidal A.C."/>
            <person name="Benko-Iseppon A.M."/>
        </authorList>
    </citation>
    <scope>NUCLEOTIDE SEQUENCE [LARGE SCALE GENOMIC DNA]</scope>
    <source>
        <tissue evidence="1">Leaves</tissue>
    </source>
</reference>
<protein>
    <recommendedName>
        <fullName evidence="3">Secreted protein</fullName>
    </recommendedName>
</protein>
<name>A0ABU6QGE3_9FABA</name>
<organism evidence="1 2">
    <name type="scientific">Stylosanthes scabra</name>
    <dbReference type="NCBI Taxonomy" id="79078"/>
    <lineage>
        <taxon>Eukaryota</taxon>
        <taxon>Viridiplantae</taxon>
        <taxon>Streptophyta</taxon>
        <taxon>Embryophyta</taxon>
        <taxon>Tracheophyta</taxon>
        <taxon>Spermatophyta</taxon>
        <taxon>Magnoliopsida</taxon>
        <taxon>eudicotyledons</taxon>
        <taxon>Gunneridae</taxon>
        <taxon>Pentapetalae</taxon>
        <taxon>rosids</taxon>
        <taxon>fabids</taxon>
        <taxon>Fabales</taxon>
        <taxon>Fabaceae</taxon>
        <taxon>Papilionoideae</taxon>
        <taxon>50 kb inversion clade</taxon>
        <taxon>dalbergioids sensu lato</taxon>
        <taxon>Dalbergieae</taxon>
        <taxon>Pterocarpus clade</taxon>
        <taxon>Stylosanthes</taxon>
    </lineage>
</organism>
<gene>
    <name evidence="1" type="ORF">PIB30_048477</name>
</gene>
<keyword evidence="2" id="KW-1185">Reference proteome</keyword>
<evidence type="ECO:0000313" key="2">
    <source>
        <dbReference type="Proteomes" id="UP001341840"/>
    </source>
</evidence>
<comment type="caution">
    <text evidence="1">The sequence shown here is derived from an EMBL/GenBank/DDBJ whole genome shotgun (WGS) entry which is preliminary data.</text>
</comment>